<name>A0AAD5MVL8_PARTN</name>
<dbReference type="PANTHER" id="PTHR31824">
    <property type="entry name" value="PROTEIN CBG17809"/>
    <property type="match status" value="1"/>
</dbReference>
<evidence type="ECO:0000256" key="1">
    <source>
        <dbReference type="SAM" id="MobiDB-lite"/>
    </source>
</evidence>
<reference evidence="3" key="1">
    <citation type="submission" date="2021-06" db="EMBL/GenBank/DDBJ databases">
        <title>Parelaphostrongylus tenuis whole genome reference sequence.</title>
        <authorList>
            <person name="Garwood T.J."/>
            <person name="Larsen P.A."/>
            <person name="Fountain-Jones N.M."/>
            <person name="Garbe J.R."/>
            <person name="Macchietto M.G."/>
            <person name="Kania S.A."/>
            <person name="Gerhold R.W."/>
            <person name="Richards J.E."/>
            <person name="Wolf T.M."/>
        </authorList>
    </citation>
    <scope>NUCLEOTIDE SEQUENCE</scope>
    <source>
        <strain evidence="3">MNPRO001-30</strain>
        <tissue evidence="3">Meninges</tissue>
    </source>
</reference>
<organism evidence="3 4">
    <name type="scientific">Parelaphostrongylus tenuis</name>
    <name type="common">Meningeal worm</name>
    <dbReference type="NCBI Taxonomy" id="148309"/>
    <lineage>
        <taxon>Eukaryota</taxon>
        <taxon>Metazoa</taxon>
        <taxon>Ecdysozoa</taxon>
        <taxon>Nematoda</taxon>
        <taxon>Chromadorea</taxon>
        <taxon>Rhabditida</taxon>
        <taxon>Rhabditina</taxon>
        <taxon>Rhabditomorpha</taxon>
        <taxon>Strongyloidea</taxon>
        <taxon>Metastrongylidae</taxon>
        <taxon>Parelaphostrongylus</taxon>
    </lineage>
</organism>
<proteinExistence type="predicted"/>
<feature type="compositionally biased region" description="Basic residues" evidence="1">
    <location>
        <begin position="246"/>
        <end position="269"/>
    </location>
</feature>
<keyword evidence="4" id="KW-1185">Reference proteome</keyword>
<feature type="region of interest" description="Disordered" evidence="1">
    <location>
        <begin position="229"/>
        <end position="269"/>
    </location>
</feature>
<sequence>MRDIQTRRASAASVRDGHDGFLDVARETARQSLVVLRSEQLIRPLHHRDYYESEGKPLNRLAAESENVVSTDEPPASQPETIAVSTRPKRTIRKSVLLSDYEVRLEDQTKKGRESRVMVMLPSAVKEEPEDEEVASRATVVEEVQEEFVDIETTPEEEELDDSVIVEERTPSIQKKAPSRRSVAAPPYIEPEVVIIEGEVDIDSIELVGDDGKGTISLADDIDVAFEEEVSGGEDDQPPMLEKNAERRRPRGRPRKHSTGSSHLHRSRTGRLIPLPRSRYIADKAISKGEAERINNYNIKLMMMLENRRTVSYEWKSTWLRAEQVEVEMISLVIIRREQGWMSGKPPRLPPLVATKACFAFYIDGSTVSSVRELSSDDLKPWTTTDPVEGEPTIKPNVRKHAVGRSTALGFHDFCGYGKRFFMWHGRRDRSLVMS</sequence>
<evidence type="ECO:0000259" key="2">
    <source>
        <dbReference type="Pfam" id="PF24927"/>
    </source>
</evidence>
<protein>
    <recommendedName>
        <fullName evidence="2">DUF7747 domain-containing protein</fullName>
    </recommendedName>
</protein>
<dbReference type="AlphaFoldDB" id="A0AAD5MVL8"/>
<evidence type="ECO:0000313" key="4">
    <source>
        <dbReference type="Proteomes" id="UP001196413"/>
    </source>
</evidence>
<accession>A0AAD5MVL8</accession>
<dbReference type="Proteomes" id="UP001196413">
    <property type="component" value="Unassembled WGS sequence"/>
</dbReference>
<evidence type="ECO:0000313" key="3">
    <source>
        <dbReference type="EMBL" id="KAJ1365390.1"/>
    </source>
</evidence>
<dbReference type="EMBL" id="JAHQIW010005256">
    <property type="protein sequence ID" value="KAJ1365390.1"/>
    <property type="molecule type" value="Genomic_DNA"/>
</dbReference>
<comment type="caution">
    <text evidence="3">The sequence shown here is derived from an EMBL/GenBank/DDBJ whole genome shotgun (WGS) entry which is preliminary data.</text>
</comment>
<feature type="domain" description="DUF7747" evidence="2">
    <location>
        <begin position="337"/>
        <end position="405"/>
    </location>
</feature>
<dbReference type="Pfam" id="PF24927">
    <property type="entry name" value="DUF7747"/>
    <property type="match status" value="1"/>
</dbReference>
<gene>
    <name evidence="3" type="ORF">KIN20_025676</name>
</gene>
<dbReference type="InterPro" id="IPR056649">
    <property type="entry name" value="DUF7747"/>
</dbReference>
<dbReference type="PANTHER" id="PTHR31824:SF3">
    <property type="entry name" value="AAA DOMAIN-CONTAINING PROTEIN"/>
    <property type="match status" value="1"/>
</dbReference>